<evidence type="ECO:0000313" key="4">
    <source>
        <dbReference type="Proteomes" id="UP000051160"/>
    </source>
</evidence>
<dbReference type="RefSeq" id="WP_156660460.1">
    <property type="nucleotide sequence ID" value="NZ_AZEE01000030.1"/>
</dbReference>
<dbReference type="EMBL" id="AZEE01000030">
    <property type="protein sequence ID" value="KRK96977.1"/>
    <property type="molecule type" value="Genomic_DNA"/>
</dbReference>
<evidence type="ECO:0000313" key="3">
    <source>
        <dbReference type="EMBL" id="KRK96977.1"/>
    </source>
</evidence>
<dbReference type="PROSITE" id="PS51257">
    <property type="entry name" value="PROKAR_LIPOPROTEIN"/>
    <property type="match status" value="1"/>
</dbReference>
<organism evidence="3 4">
    <name type="scientific">Secundilactobacillus odoratitofui DSM 19909 = JCM 15043</name>
    <dbReference type="NCBI Taxonomy" id="1423776"/>
    <lineage>
        <taxon>Bacteria</taxon>
        <taxon>Bacillati</taxon>
        <taxon>Bacillota</taxon>
        <taxon>Bacilli</taxon>
        <taxon>Lactobacillales</taxon>
        <taxon>Lactobacillaceae</taxon>
        <taxon>Secundilactobacillus</taxon>
    </lineage>
</organism>
<name>A0A0R1LVK7_9LACO</name>
<sequence length="185" mass="19245">MKNVIKLVLPIAVIGLLAGCGGQSQATHDSSNKTTSSRSSSKQSSSKTSSDESTSTSESQSSESTSSQSSSSQSSQSAQQSSGQQSSRSTAKATPAISQKTLASRITRLLSNQYAPQDLSMQFSQSQAGTYTVQVTENHQSANMKAQGADPNTSPTVAWFQTNSKGQLLESKDGGATYAVVGNAY</sequence>
<keyword evidence="4" id="KW-1185">Reference proteome</keyword>
<comment type="caution">
    <text evidence="3">The sequence shown here is derived from an EMBL/GenBank/DDBJ whole genome shotgun (WGS) entry which is preliminary data.</text>
</comment>
<evidence type="ECO:0000256" key="2">
    <source>
        <dbReference type="SAM" id="SignalP"/>
    </source>
</evidence>
<dbReference type="Proteomes" id="UP000051160">
    <property type="component" value="Unassembled WGS sequence"/>
</dbReference>
<feature type="compositionally biased region" description="Low complexity" evidence="1">
    <location>
        <begin position="32"/>
        <end position="90"/>
    </location>
</feature>
<dbReference type="PATRIC" id="fig|1423776.4.peg.1856"/>
<feature type="chain" id="PRO_5006407629" description="Lipoprotein" evidence="2">
    <location>
        <begin position="27"/>
        <end position="185"/>
    </location>
</feature>
<evidence type="ECO:0008006" key="5">
    <source>
        <dbReference type="Google" id="ProtNLM"/>
    </source>
</evidence>
<accession>A0A0R1LVK7</accession>
<reference evidence="3 4" key="1">
    <citation type="journal article" date="2015" name="Genome Announc.">
        <title>Expanding the biotechnology potential of lactobacilli through comparative genomics of 213 strains and associated genera.</title>
        <authorList>
            <person name="Sun Z."/>
            <person name="Harris H.M."/>
            <person name="McCann A."/>
            <person name="Guo C."/>
            <person name="Argimon S."/>
            <person name="Zhang W."/>
            <person name="Yang X."/>
            <person name="Jeffery I.B."/>
            <person name="Cooney J.C."/>
            <person name="Kagawa T.F."/>
            <person name="Liu W."/>
            <person name="Song Y."/>
            <person name="Salvetti E."/>
            <person name="Wrobel A."/>
            <person name="Rasinkangas P."/>
            <person name="Parkhill J."/>
            <person name="Rea M.C."/>
            <person name="O'Sullivan O."/>
            <person name="Ritari J."/>
            <person name="Douillard F.P."/>
            <person name="Paul Ross R."/>
            <person name="Yang R."/>
            <person name="Briner A.E."/>
            <person name="Felis G.E."/>
            <person name="de Vos W.M."/>
            <person name="Barrangou R."/>
            <person name="Klaenhammer T.R."/>
            <person name="Caufield P.W."/>
            <person name="Cui Y."/>
            <person name="Zhang H."/>
            <person name="O'Toole P.W."/>
        </authorList>
    </citation>
    <scope>NUCLEOTIDE SEQUENCE [LARGE SCALE GENOMIC DNA]</scope>
    <source>
        <strain evidence="3 4">DSM 19909</strain>
    </source>
</reference>
<proteinExistence type="predicted"/>
<protein>
    <recommendedName>
        <fullName evidence="5">Lipoprotein</fullName>
    </recommendedName>
</protein>
<feature type="region of interest" description="Disordered" evidence="1">
    <location>
        <begin position="21"/>
        <end position="98"/>
    </location>
</feature>
<evidence type="ECO:0000256" key="1">
    <source>
        <dbReference type="SAM" id="MobiDB-lite"/>
    </source>
</evidence>
<dbReference type="OrthoDB" id="2262426at2"/>
<gene>
    <name evidence="3" type="ORF">FD04_GL001833</name>
</gene>
<dbReference type="AlphaFoldDB" id="A0A0R1LVK7"/>
<feature type="signal peptide" evidence="2">
    <location>
        <begin position="1"/>
        <end position="26"/>
    </location>
</feature>
<keyword evidence="2" id="KW-0732">Signal</keyword>